<dbReference type="NCBIfam" id="TIGR00595">
    <property type="entry name" value="priA"/>
    <property type="match status" value="1"/>
</dbReference>
<evidence type="ECO:0000256" key="8">
    <source>
        <dbReference type="ARBA" id="ARBA00022840"/>
    </source>
</evidence>
<comment type="subunit">
    <text evidence="11">Component of the replication restart primosome.</text>
</comment>
<gene>
    <name evidence="11 14" type="primary">priA</name>
    <name evidence="14" type="ORF">K1X11_004710</name>
</gene>
<dbReference type="Pfam" id="PF17764">
    <property type="entry name" value="PriA_3primeBD"/>
    <property type="match status" value="1"/>
</dbReference>
<reference evidence="14 15" key="1">
    <citation type="submission" date="2023-12" db="EMBL/GenBank/DDBJ databases">
        <title>Description of an unclassified Opitutus bacterium of Verrucomicrobiota.</title>
        <authorList>
            <person name="Zhang D.-F."/>
        </authorList>
    </citation>
    <scope>NUCLEOTIDE SEQUENCE [LARGE SCALE GENOMIC DNA]</scope>
    <source>
        <strain evidence="14 15">WL0086</strain>
    </source>
</reference>
<proteinExistence type="inferred from homology"/>
<keyword evidence="15" id="KW-1185">Reference proteome</keyword>
<protein>
    <recommendedName>
        <fullName evidence="11">Replication restart protein PriA</fullName>
    </recommendedName>
    <alternativeName>
        <fullName evidence="11">ATP-dependent DNA helicase PriA</fullName>
        <ecNumber evidence="11">5.6.2.4</ecNumber>
    </alternativeName>
    <alternativeName>
        <fullName evidence="11">DNA 3'-5' helicase PriA</fullName>
    </alternativeName>
</protein>
<feature type="domain" description="Helicase C-terminal" evidence="13">
    <location>
        <begin position="488"/>
        <end position="642"/>
    </location>
</feature>
<dbReference type="InterPro" id="IPR042115">
    <property type="entry name" value="PriA_3primeBD_sf"/>
</dbReference>
<organism evidence="14 15">
    <name type="scientific">Actomonas aquatica</name>
    <dbReference type="NCBI Taxonomy" id="2866162"/>
    <lineage>
        <taxon>Bacteria</taxon>
        <taxon>Pseudomonadati</taxon>
        <taxon>Verrucomicrobiota</taxon>
        <taxon>Opitutia</taxon>
        <taxon>Opitutales</taxon>
        <taxon>Opitutaceae</taxon>
        <taxon>Actomonas</taxon>
    </lineage>
</organism>
<evidence type="ECO:0000313" key="15">
    <source>
        <dbReference type="Proteomes" id="UP000738431"/>
    </source>
</evidence>
<dbReference type="Gene3D" id="3.40.50.300">
    <property type="entry name" value="P-loop containing nucleotide triphosphate hydrolases"/>
    <property type="match status" value="2"/>
</dbReference>
<dbReference type="InterPro" id="IPR001650">
    <property type="entry name" value="Helicase_C-like"/>
</dbReference>
<dbReference type="SMART" id="SM00490">
    <property type="entry name" value="HELICc"/>
    <property type="match status" value="1"/>
</dbReference>
<keyword evidence="8 11" id="KW-0067">ATP-binding</keyword>
<dbReference type="PANTHER" id="PTHR30580">
    <property type="entry name" value="PRIMOSOMAL PROTEIN N"/>
    <property type="match status" value="1"/>
</dbReference>
<comment type="catalytic activity">
    <reaction evidence="11">
        <text>ATP + H2O = ADP + phosphate + H(+)</text>
        <dbReference type="Rhea" id="RHEA:13065"/>
        <dbReference type="ChEBI" id="CHEBI:15377"/>
        <dbReference type="ChEBI" id="CHEBI:15378"/>
        <dbReference type="ChEBI" id="CHEBI:30616"/>
        <dbReference type="ChEBI" id="CHEBI:43474"/>
        <dbReference type="ChEBI" id="CHEBI:456216"/>
        <dbReference type="EC" id="5.6.2.4"/>
    </reaction>
</comment>
<evidence type="ECO:0000313" key="14">
    <source>
        <dbReference type="EMBL" id="WRQ88694.1"/>
    </source>
</evidence>
<keyword evidence="2 11" id="KW-0235">DNA replication</keyword>
<feature type="binding site" evidence="11">
    <location>
        <position position="462"/>
    </location>
    <ligand>
        <name>Zn(2+)</name>
        <dbReference type="ChEBI" id="CHEBI:29105"/>
        <label>2</label>
    </ligand>
</feature>
<evidence type="ECO:0000256" key="7">
    <source>
        <dbReference type="ARBA" id="ARBA00022833"/>
    </source>
</evidence>
<dbReference type="Gene3D" id="3.40.1440.60">
    <property type="entry name" value="PriA, 3(prime) DNA-binding domain"/>
    <property type="match status" value="1"/>
</dbReference>
<dbReference type="Pfam" id="PF18319">
    <property type="entry name" value="Zn_ribbon_PriA"/>
    <property type="match status" value="1"/>
</dbReference>
<dbReference type="RefSeq" id="WP_221031795.1">
    <property type="nucleotide sequence ID" value="NZ_CP139781.1"/>
</dbReference>
<dbReference type="CDD" id="cd18804">
    <property type="entry name" value="SF2_C_priA"/>
    <property type="match status" value="1"/>
</dbReference>
<evidence type="ECO:0000256" key="9">
    <source>
        <dbReference type="ARBA" id="ARBA00023125"/>
    </source>
</evidence>
<keyword evidence="3 11" id="KW-0479">Metal-binding</keyword>
<evidence type="ECO:0000256" key="6">
    <source>
        <dbReference type="ARBA" id="ARBA00022806"/>
    </source>
</evidence>
<evidence type="ECO:0000259" key="12">
    <source>
        <dbReference type="PROSITE" id="PS51192"/>
    </source>
</evidence>
<dbReference type="Pfam" id="PF18074">
    <property type="entry name" value="PriA_C"/>
    <property type="match status" value="1"/>
</dbReference>
<dbReference type="Proteomes" id="UP000738431">
    <property type="component" value="Chromosome"/>
</dbReference>
<dbReference type="InterPro" id="IPR027417">
    <property type="entry name" value="P-loop_NTPase"/>
</dbReference>
<feature type="binding site" evidence="11">
    <location>
        <position position="453"/>
    </location>
    <ligand>
        <name>Zn(2+)</name>
        <dbReference type="ChEBI" id="CHEBI:29105"/>
        <label>1</label>
    </ligand>
</feature>
<dbReference type="Pfam" id="PF00271">
    <property type="entry name" value="Helicase_C"/>
    <property type="match status" value="1"/>
</dbReference>
<feature type="binding site" evidence="11">
    <location>
        <position position="493"/>
    </location>
    <ligand>
        <name>Zn(2+)</name>
        <dbReference type="ChEBI" id="CHEBI:29105"/>
        <label>1</label>
    </ligand>
</feature>
<dbReference type="SMART" id="SM00487">
    <property type="entry name" value="DEXDc"/>
    <property type="match status" value="1"/>
</dbReference>
<dbReference type="InterPro" id="IPR011545">
    <property type="entry name" value="DEAD/DEAH_box_helicase_dom"/>
</dbReference>
<dbReference type="CDD" id="cd17929">
    <property type="entry name" value="DEXHc_priA"/>
    <property type="match status" value="1"/>
</dbReference>
<comment type="function">
    <text evidence="11">Initiates the restart of stalled replication forks, which reloads the replicative helicase on sites other than the origin of replication. Recognizes and binds to abandoned replication forks and remodels them to uncover a helicase loading site. Promotes assembly of the primosome at these replication forks.</text>
</comment>
<comment type="catalytic activity">
    <reaction evidence="11">
        <text>Couples ATP hydrolysis with the unwinding of duplex DNA by translocating in the 3'-5' direction.</text>
        <dbReference type="EC" id="5.6.2.4"/>
    </reaction>
</comment>
<feature type="binding site" evidence="11">
    <location>
        <position position="483"/>
    </location>
    <ligand>
        <name>Zn(2+)</name>
        <dbReference type="ChEBI" id="CHEBI:29105"/>
        <label>2</label>
    </ligand>
</feature>
<feature type="domain" description="Helicase ATP-binding" evidence="12">
    <location>
        <begin position="219"/>
        <end position="390"/>
    </location>
</feature>
<dbReference type="SUPFAM" id="SSF52540">
    <property type="entry name" value="P-loop containing nucleoside triphosphate hydrolases"/>
    <property type="match status" value="1"/>
</dbReference>
<keyword evidence="6 11" id="KW-0347">Helicase</keyword>
<evidence type="ECO:0000256" key="4">
    <source>
        <dbReference type="ARBA" id="ARBA00022741"/>
    </source>
</evidence>
<dbReference type="InterPro" id="IPR014001">
    <property type="entry name" value="Helicase_ATP-bd"/>
</dbReference>
<dbReference type="InterPro" id="IPR041222">
    <property type="entry name" value="PriA_3primeBD"/>
</dbReference>
<dbReference type="PANTHER" id="PTHR30580:SF0">
    <property type="entry name" value="PRIMOSOMAL PROTEIN N"/>
    <property type="match status" value="1"/>
</dbReference>
<dbReference type="PROSITE" id="PS51192">
    <property type="entry name" value="HELICASE_ATP_BIND_1"/>
    <property type="match status" value="1"/>
</dbReference>
<comment type="similarity">
    <text evidence="11">Belongs to the helicase family. PriA subfamily.</text>
</comment>
<evidence type="ECO:0000256" key="5">
    <source>
        <dbReference type="ARBA" id="ARBA00022801"/>
    </source>
</evidence>
<dbReference type="EMBL" id="CP139781">
    <property type="protein sequence ID" value="WRQ88694.1"/>
    <property type="molecule type" value="Genomic_DNA"/>
</dbReference>
<evidence type="ECO:0000256" key="3">
    <source>
        <dbReference type="ARBA" id="ARBA00022723"/>
    </source>
</evidence>
<dbReference type="EC" id="5.6.2.4" evidence="11"/>
<evidence type="ECO:0000259" key="13">
    <source>
        <dbReference type="PROSITE" id="PS51194"/>
    </source>
</evidence>
<feature type="binding site" evidence="11">
    <location>
        <position position="480"/>
    </location>
    <ligand>
        <name>Zn(2+)</name>
        <dbReference type="ChEBI" id="CHEBI:29105"/>
        <label>2</label>
    </ligand>
</feature>
<evidence type="ECO:0000256" key="10">
    <source>
        <dbReference type="ARBA" id="ARBA00023235"/>
    </source>
</evidence>
<dbReference type="InterPro" id="IPR041236">
    <property type="entry name" value="PriA_C"/>
</dbReference>
<evidence type="ECO:0000256" key="2">
    <source>
        <dbReference type="ARBA" id="ARBA00022705"/>
    </source>
</evidence>
<keyword evidence="7 11" id="KW-0862">Zinc</keyword>
<sequence length="745" mass="83697">MIVGVHPIAGFDKLLHYKVPERLAPAVAKGSLVRVPIGRRFVLGIVGMVGAPDDFPVDRLKHIAELVYDFPALPADLLELAKWMAVYYAAPLDGIIETMLPGAVRRAAALKQEKLLVVGEKLTPEEVAALEKKAPQQAKLYLFLVQQFKPVSKPLVLKRLGVGASSLNALLKRGAVREEARRVNRVAYSDDFAEGELVAALPHLLNEQQQAAYEALKAEIERDTFGVTLLQGVTGSGKTEVYLRAIHEALETGGGVVFLVPEVALTPQTVARLRSRLEAIAPGQNAVVWHSLLSEGERVDGWHELATGRARIVVGARSAIFAPVQNLRLIVVDEEHEPAYKQDETPRYHGRDVAVMRAKLNNALCVLGSATPSLESYANAQAGRYKHLHMTQRIDDRQLPFIDVVDMRIEVMRSRGMTTLSQKLVGEMRDRFERKEQTILFLNRRGYSSSMICRSCGHVEECPHCSISMTYHRADEVLRCHLCGHERGAPVRCPECDSPEIRWRGTGTQRVEEAVQRVLPRARIERMDTDTMSKKNRFRQVLQAFRAGQIDILVGTQMIAKGLDFPNVTLVGLVDADISMHMPDFRATERTFQLLVQVAGRAGRGDRAGVVVVQTFTPQAEAIQFSRHADFDGFAEGELKLRKDFGYPPYRHLIHHSFRGPNPEKLMFFAEQWARHVEKEMGERLEVRGPSPSPIEKVKDHYRFQVWYFTHGVTRVIADLNRLRREFSWPDDVIQVMDVDPVNLG</sequence>
<keyword evidence="4 11" id="KW-0547">Nucleotide-binding</keyword>
<evidence type="ECO:0000256" key="1">
    <source>
        <dbReference type="ARBA" id="ARBA00022515"/>
    </source>
</evidence>
<dbReference type="InterPro" id="IPR005259">
    <property type="entry name" value="PriA"/>
</dbReference>
<keyword evidence="9 11" id="KW-0238">DNA-binding</keyword>
<keyword evidence="5 11" id="KW-0378">Hydrolase</keyword>
<dbReference type="HAMAP" id="MF_00983">
    <property type="entry name" value="PriA"/>
    <property type="match status" value="1"/>
</dbReference>
<dbReference type="PROSITE" id="PS51194">
    <property type="entry name" value="HELICASE_CTER"/>
    <property type="match status" value="1"/>
</dbReference>
<keyword evidence="1 11" id="KW-0639">Primosome</keyword>
<evidence type="ECO:0000256" key="11">
    <source>
        <dbReference type="HAMAP-Rule" id="MF_00983"/>
    </source>
</evidence>
<name>A0ABZ1CAI0_9BACT</name>
<feature type="binding site" evidence="11">
    <location>
        <position position="465"/>
    </location>
    <ligand>
        <name>Zn(2+)</name>
        <dbReference type="ChEBI" id="CHEBI:29105"/>
        <label>2</label>
    </ligand>
</feature>
<comment type="cofactor">
    <cofactor evidence="11">
        <name>Zn(2+)</name>
        <dbReference type="ChEBI" id="CHEBI:29105"/>
    </cofactor>
    <text evidence="11">Binds 2 zinc ions per subunit.</text>
</comment>
<feature type="binding site" evidence="11">
    <location>
        <position position="456"/>
    </location>
    <ligand>
        <name>Zn(2+)</name>
        <dbReference type="ChEBI" id="CHEBI:29105"/>
        <label>1</label>
    </ligand>
</feature>
<keyword evidence="10 11" id="KW-0413">Isomerase</keyword>
<dbReference type="InterPro" id="IPR040498">
    <property type="entry name" value="PriA_CRR"/>
</dbReference>
<feature type="binding site" evidence="11">
    <location>
        <position position="496"/>
    </location>
    <ligand>
        <name>Zn(2+)</name>
        <dbReference type="ChEBI" id="CHEBI:29105"/>
        <label>1</label>
    </ligand>
</feature>
<dbReference type="Pfam" id="PF00270">
    <property type="entry name" value="DEAD"/>
    <property type="match status" value="1"/>
</dbReference>
<accession>A0ABZ1CAI0</accession>